<organism evidence="1 2">
    <name type="scientific">Iphiclides podalirius</name>
    <name type="common">scarce swallowtail</name>
    <dbReference type="NCBI Taxonomy" id="110791"/>
    <lineage>
        <taxon>Eukaryota</taxon>
        <taxon>Metazoa</taxon>
        <taxon>Ecdysozoa</taxon>
        <taxon>Arthropoda</taxon>
        <taxon>Hexapoda</taxon>
        <taxon>Insecta</taxon>
        <taxon>Pterygota</taxon>
        <taxon>Neoptera</taxon>
        <taxon>Endopterygota</taxon>
        <taxon>Lepidoptera</taxon>
        <taxon>Glossata</taxon>
        <taxon>Ditrysia</taxon>
        <taxon>Papilionoidea</taxon>
        <taxon>Papilionidae</taxon>
        <taxon>Papilioninae</taxon>
        <taxon>Iphiclides</taxon>
    </lineage>
</organism>
<evidence type="ECO:0000313" key="2">
    <source>
        <dbReference type="Proteomes" id="UP000837857"/>
    </source>
</evidence>
<reference evidence="1" key="1">
    <citation type="submission" date="2022-03" db="EMBL/GenBank/DDBJ databases">
        <authorList>
            <person name="Martin H S."/>
        </authorList>
    </citation>
    <scope>NUCLEOTIDE SEQUENCE</scope>
</reference>
<protein>
    <submittedName>
        <fullName evidence="1">Uncharacterized protein</fullName>
    </submittedName>
</protein>
<accession>A0ABN8HRV0</accession>
<proteinExistence type="predicted"/>
<evidence type="ECO:0000313" key="1">
    <source>
        <dbReference type="EMBL" id="CAH2038041.1"/>
    </source>
</evidence>
<name>A0ABN8HRV0_9NEOP</name>
<keyword evidence="2" id="KW-1185">Reference proteome</keyword>
<gene>
    <name evidence="1" type="ORF">IPOD504_LOCUS1429</name>
</gene>
<dbReference type="Proteomes" id="UP000837857">
    <property type="component" value="Chromosome 10"/>
</dbReference>
<sequence length="147" mass="15954">MREERAVSELTAELSNGVSKAAHASARPTGRHAAAIIDSRSVPQGFCVTTKVNDSGAVPSSVHARPTMTHYHVDNGRVTRNESARRKYAICTKPTSRGLTYCALSRNAMPVRRLWNNCPLAKRGNYGKNPSTMGEAICSAVDSNRLK</sequence>
<dbReference type="EMBL" id="OW152822">
    <property type="protein sequence ID" value="CAH2038041.1"/>
    <property type="molecule type" value="Genomic_DNA"/>
</dbReference>
<feature type="non-terminal residue" evidence="1">
    <location>
        <position position="1"/>
    </location>
</feature>